<dbReference type="Gene3D" id="3.90.550.10">
    <property type="entry name" value="Spore Coat Polysaccharide Biosynthesis Protein SpsA, Chain A"/>
    <property type="match status" value="1"/>
</dbReference>
<dbReference type="EMBL" id="MNVC01000031">
    <property type="protein sequence ID" value="OIO18952.1"/>
    <property type="molecule type" value="Genomic_DNA"/>
</dbReference>
<proteinExistence type="inferred from homology"/>
<dbReference type="Proteomes" id="UP000181941">
    <property type="component" value="Unassembled WGS sequence"/>
</dbReference>
<evidence type="ECO:0000313" key="6">
    <source>
        <dbReference type="Proteomes" id="UP000181941"/>
    </source>
</evidence>
<dbReference type="AlphaFoldDB" id="A0A1J4U4V8"/>
<keyword evidence="3" id="KW-0808">Transferase</keyword>
<reference evidence="5 6" key="1">
    <citation type="journal article" date="2016" name="Environ. Microbiol.">
        <title>Genomic resolution of a cold subsurface aquifer community provides metabolic insights for novel microbes adapted to high CO concentrations.</title>
        <authorList>
            <person name="Probst A.J."/>
            <person name="Castelle C.J."/>
            <person name="Singh A."/>
            <person name="Brown C.T."/>
            <person name="Anantharaman K."/>
            <person name="Sharon I."/>
            <person name="Hug L.A."/>
            <person name="Burstein D."/>
            <person name="Emerson J.B."/>
            <person name="Thomas B.C."/>
            <person name="Banfield J.F."/>
        </authorList>
    </citation>
    <scope>NUCLEOTIDE SEQUENCE [LARGE SCALE GENOMIC DNA]</scope>
    <source>
        <strain evidence="5">CG1_02_32_51</strain>
    </source>
</reference>
<feature type="domain" description="Glycosyltransferase 2-like" evidence="4">
    <location>
        <begin position="14"/>
        <end position="143"/>
    </location>
</feature>
<protein>
    <recommendedName>
        <fullName evidence="4">Glycosyltransferase 2-like domain-containing protein</fullName>
    </recommendedName>
</protein>
<accession>A0A1J4U4V8</accession>
<sequence>MTYDMIENKEMLFSIVIPAYNEEKNIKSCLDCAKKASSNFVSEIIVADNNSDDKTVQIARDCGVKVILETRQGVGAARKAGTAIAKGKYVLHIDADTHLPVNYLGEVLKRFEKDIDLVCIGGQMYFYDAPFWKNFLRIFVHRFLWFFAVVISRKTQGPMGNNMTFKNSVYKQTTGFDENLRFGEDMDLSKKLSEFGKVKLDMSLDCPVSCRRYKIDKGLFDYSLNFFSMSTKGEPRKNDLPPAKEVVKKDYTKLKKIIGRKEKK</sequence>
<evidence type="ECO:0000256" key="2">
    <source>
        <dbReference type="ARBA" id="ARBA00022676"/>
    </source>
</evidence>
<dbReference type="InterPro" id="IPR029044">
    <property type="entry name" value="Nucleotide-diphossugar_trans"/>
</dbReference>
<organism evidence="5 6">
    <name type="scientific">Candidatus Magasanikbacteria bacterium CG1_02_32_51</name>
    <dbReference type="NCBI Taxonomy" id="1805238"/>
    <lineage>
        <taxon>Bacteria</taxon>
        <taxon>Candidatus Magasanikiibacteriota</taxon>
    </lineage>
</organism>
<comment type="caution">
    <text evidence="5">The sequence shown here is derived from an EMBL/GenBank/DDBJ whole genome shotgun (WGS) entry which is preliminary data.</text>
</comment>
<evidence type="ECO:0000313" key="5">
    <source>
        <dbReference type="EMBL" id="OIO18952.1"/>
    </source>
</evidence>
<dbReference type="PANTHER" id="PTHR43630">
    <property type="entry name" value="POLY-BETA-1,6-N-ACETYL-D-GLUCOSAMINE SYNTHASE"/>
    <property type="match status" value="1"/>
</dbReference>
<dbReference type="Pfam" id="PF00535">
    <property type="entry name" value="Glycos_transf_2"/>
    <property type="match status" value="1"/>
</dbReference>
<dbReference type="InterPro" id="IPR001173">
    <property type="entry name" value="Glyco_trans_2-like"/>
</dbReference>
<dbReference type="GO" id="GO:0016757">
    <property type="term" value="F:glycosyltransferase activity"/>
    <property type="evidence" value="ECO:0007669"/>
    <property type="project" value="UniProtKB-KW"/>
</dbReference>
<dbReference type="PANTHER" id="PTHR43630:SF1">
    <property type="entry name" value="POLY-BETA-1,6-N-ACETYL-D-GLUCOSAMINE SYNTHASE"/>
    <property type="match status" value="1"/>
</dbReference>
<evidence type="ECO:0000256" key="3">
    <source>
        <dbReference type="ARBA" id="ARBA00022679"/>
    </source>
</evidence>
<dbReference type="SUPFAM" id="SSF53448">
    <property type="entry name" value="Nucleotide-diphospho-sugar transferases"/>
    <property type="match status" value="1"/>
</dbReference>
<dbReference type="STRING" id="1805238.AUJ23_02780"/>
<gene>
    <name evidence="5" type="ORF">AUJ23_02780</name>
</gene>
<name>A0A1J4U4V8_9BACT</name>
<keyword evidence="2" id="KW-0328">Glycosyltransferase</keyword>
<evidence type="ECO:0000259" key="4">
    <source>
        <dbReference type="Pfam" id="PF00535"/>
    </source>
</evidence>
<comment type="similarity">
    <text evidence="1">Belongs to the glycosyltransferase 2 family.</text>
</comment>
<evidence type="ECO:0000256" key="1">
    <source>
        <dbReference type="ARBA" id="ARBA00006739"/>
    </source>
</evidence>
<dbReference type="CDD" id="cd00761">
    <property type="entry name" value="Glyco_tranf_GTA_type"/>
    <property type="match status" value="1"/>
</dbReference>